<sequence length="107" mass="12168">MLRNIIKLKIIYTNSLTKFCKNSARLMKVTNGETANINFACDHLLSCEKIQPHGSCYYPNTAINHASAAMNLYYHQYMRKHSWNCDFGNSALSTISDPSYDNCTYAS</sequence>
<dbReference type="GO" id="GO:0009506">
    <property type="term" value="C:plasmodesma"/>
    <property type="evidence" value="ECO:0007669"/>
    <property type="project" value="UniProtKB-ARBA"/>
</dbReference>
<dbReference type="InterPro" id="IPR044788">
    <property type="entry name" value="X8_dom_prot"/>
</dbReference>
<dbReference type="AlphaFoldDB" id="A0AAV8T6V7"/>
<dbReference type="EMBL" id="JAIWQS010000006">
    <property type="protein sequence ID" value="KAJ8761955.1"/>
    <property type="molecule type" value="Genomic_DNA"/>
</dbReference>
<feature type="domain" description="X8" evidence="4">
    <location>
        <begin position="18"/>
        <end position="105"/>
    </location>
</feature>
<dbReference type="PANTHER" id="PTHR31044:SF71">
    <property type="entry name" value="MAJOR POLLEN ALLERGEN OLE E 10-LIKE"/>
    <property type="match status" value="1"/>
</dbReference>
<reference evidence="5 6" key="1">
    <citation type="submission" date="2021-09" db="EMBL/GenBank/DDBJ databases">
        <title>Genomic insights and catalytic innovation underlie evolution of tropane alkaloids biosynthesis.</title>
        <authorList>
            <person name="Wang Y.-J."/>
            <person name="Tian T."/>
            <person name="Huang J.-P."/>
            <person name="Huang S.-X."/>
        </authorList>
    </citation>
    <scope>NUCLEOTIDE SEQUENCE [LARGE SCALE GENOMIC DNA]</scope>
    <source>
        <strain evidence="5">KIB-2018</strain>
        <tissue evidence="5">Leaf</tissue>
    </source>
</reference>
<evidence type="ECO:0000259" key="4">
    <source>
        <dbReference type="SMART" id="SM00768"/>
    </source>
</evidence>
<organism evidence="5 6">
    <name type="scientific">Erythroxylum novogranatense</name>
    <dbReference type="NCBI Taxonomy" id="1862640"/>
    <lineage>
        <taxon>Eukaryota</taxon>
        <taxon>Viridiplantae</taxon>
        <taxon>Streptophyta</taxon>
        <taxon>Embryophyta</taxon>
        <taxon>Tracheophyta</taxon>
        <taxon>Spermatophyta</taxon>
        <taxon>Magnoliopsida</taxon>
        <taxon>eudicotyledons</taxon>
        <taxon>Gunneridae</taxon>
        <taxon>Pentapetalae</taxon>
        <taxon>rosids</taxon>
        <taxon>fabids</taxon>
        <taxon>Malpighiales</taxon>
        <taxon>Erythroxylaceae</taxon>
        <taxon>Erythroxylum</taxon>
    </lineage>
</organism>
<keyword evidence="2" id="KW-0336">GPI-anchor</keyword>
<dbReference type="PANTHER" id="PTHR31044">
    <property type="entry name" value="BETA-1,3 GLUCANASE"/>
    <property type="match status" value="1"/>
</dbReference>
<dbReference type="GO" id="GO:0005886">
    <property type="term" value="C:plasma membrane"/>
    <property type="evidence" value="ECO:0007669"/>
    <property type="project" value="UniProtKB-SubCell"/>
</dbReference>
<evidence type="ECO:0000313" key="6">
    <source>
        <dbReference type="Proteomes" id="UP001159364"/>
    </source>
</evidence>
<comment type="caution">
    <text evidence="5">The sequence shown here is derived from an EMBL/GenBank/DDBJ whole genome shotgun (WGS) entry which is preliminary data.</text>
</comment>
<dbReference type="Proteomes" id="UP001159364">
    <property type="component" value="Linkage Group LG06"/>
</dbReference>
<protein>
    <recommendedName>
        <fullName evidence="4">X8 domain-containing protein</fullName>
    </recommendedName>
</protein>
<evidence type="ECO:0000256" key="1">
    <source>
        <dbReference type="ARBA" id="ARBA00004609"/>
    </source>
</evidence>
<evidence type="ECO:0000256" key="3">
    <source>
        <dbReference type="ARBA" id="ARBA00022729"/>
    </source>
</evidence>
<evidence type="ECO:0000313" key="5">
    <source>
        <dbReference type="EMBL" id="KAJ8761955.1"/>
    </source>
</evidence>
<gene>
    <name evidence="5" type="ORF">K2173_006557</name>
</gene>
<dbReference type="InterPro" id="IPR012946">
    <property type="entry name" value="X8"/>
</dbReference>
<keyword evidence="2" id="KW-0449">Lipoprotein</keyword>
<keyword evidence="3" id="KW-0732">Signal</keyword>
<evidence type="ECO:0000256" key="2">
    <source>
        <dbReference type="ARBA" id="ARBA00022622"/>
    </source>
</evidence>
<name>A0AAV8T6V7_9ROSI</name>
<keyword evidence="2" id="KW-0325">Glycoprotein</keyword>
<keyword evidence="2" id="KW-0472">Membrane</keyword>
<proteinExistence type="predicted"/>
<dbReference type="Pfam" id="PF07983">
    <property type="entry name" value="X8"/>
    <property type="match status" value="1"/>
</dbReference>
<comment type="subcellular location">
    <subcellularLocation>
        <location evidence="1">Cell membrane</location>
        <topology evidence="1">Lipid-anchor</topology>
        <topology evidence="1">GPI-anchor</topology>
    </subcellularLocation>
</comment>
<keyword evidence="6" id="KW-1185">Reference proteome</keyword>
<dbReference type="SMART" id="SM00768">
    <property type="entry name" value="X8"/>
    <property type="match status" value="1"/>
</dbReference>
<dbReference type="GO" id="GO:0098552">
    <property type="term" value="C:side of membrane"/>
    <property type="evidence" value="ECO:0007669"/>
    <property type="project" value="UniProtKB-KW"/>
</dbReference>
<accession>A0AAV8T6V7</accession>